<proteinExistence type="predicted"/>
<organism evidence="2 3">
    <name type="scientific">Microbacterium trichothecenolyticum</name>
    <name type="common">Aureobacterium trichothecenolyticum</name>
    <dbReference type="NCBI Taxonomy" id="69370"/>
    <lineage>
        <taxon>Bacteria</taxon>
        <taxon>Bacillati</taxon>
        <taxon>Actinomycetota</taxon>
        <taxon>Actinomycetes</taxon>
        <taxon>Micrococcales</taxon>
        <taxon>Microbacteriaceae</taxon>
        <taxon>Microbacterium</taxon>
    </lineage>
</organism>
<accession>A0ABU0TPL2</accession>
<dbReference type="Proteomes" id="UP001226691">
    <property type="component" value="Unassembled WGS sequence"/>
</dbReference>
<gene>
    <name evidence="2" type="ORF">QE412_000172</name>
</gene>
<name>A0ABU0TPL2_MICTR</name>
<dbReference type="EMBL" id="JAUTBF010000001">
    <property type="protein sequence ID" value="MDQ1121599.1"/>
    <property type="molecule type" value="Genomic_DNA"/>
</dbReference>
<reference evidence="2 3" key="1">
    <citation type="submission" date="2023-07" db="EMBL/GenBank/DDBJ databases">
        <title>Functional and genomic diversity of the sorghum phyllosphere microbiome.</title>
        <authorList>
            <person name="Shade A."/>
        </authorList>
    </citation>
    <scope>NUCLEOTIDE SEQUENCE [LARGE SCALE GENOMIC DNA]</scope>
    <source>
        <strain evidence="2 3">SORGH_AS_1207</strain>
    </source>
</reference>
<protein>
    <submittedName>
        <fullName evidence="2">Uncharacterized protein</fullName>
    </submittedName>
</protein>
<evidence type="ECO:0000256" key="1">
    <source>
        <dbReference type="SAM" id="MobiDB-lite"/>
    </source>
</evidence>
<keyword evidence="3" id="KW-1185">Reference proteome</keyword>
<comment type="caution">
    <text evidence="2">The sequence shown here is derived from an EMBL/GenBank/DDBJ whole genome shotgun (WGS) entry which is preliminary data.</text>
</comment>
<dbReference type="RefSeq" id="WP_307478961.1">
    <property type="nucleotide sequence ID" value="NZ_JAUTBF010000001.1"/>
</dbReference>
<feature type="region of interest" description="Disordered" evidence="1">
    <location>
        <begin position="96"/>
        <end position="116"/>
    </location>
</feature>
<sequence>MTLERLIRRDGDAEIVGLVRSHGDGLFIPCGPHGAPLASPMPPDEAELYVHRHGLESLMDTWLFQQGEEQYSCKILEARPGYARYQITDYGHPHAFTTRETRDPANELAWSRHNRP</sequence>
<evidence type="ECO:0000313" key="2">
    <source>
        <dbReference type="EMBL" id="MDQ1121599.1"/>
    </source>
</evidence>
<evidence type="ECO:0000313" key="3">
    <source>
        <dbReference type="Proteomes" id="UP001226691"/>
    </source>
</evidence>